<dbReference type="Proteomes" id="UP001281410">
    <property type="component" value="Unassembled WGS sequence"/>
</dbReference>
<organism evidence="1 2">
    <name type="scientific">Dipteronia sinensis</name>
    <dbReference type="NCBI Taxonomy" id="43782"/>
    <lineage>
        <taxon>Eukaryota</taxon>
        <taxon>Viridiplantae</taxon>
        <taxon>Streptophyta</taxon>
        <taxon>Embryophyta</taxon>
        <taxon>Tracheophyta</taxon>
        <taxon>Spermatophyta</taxon>
        <taxon>Magnoliopsida</taxon>
        <taxon>eudicotyledons</taxon>
        <taxon>Gunneridae</taxon>
        <taxon>Pentapetalae</taxon>
        <taxon>rosids</taxon>
        <taxon>malvids</taxon>
        <taxon>Sapindales</taxon>
        <taxon>Sapindaceae</taxon>
        <taxon>Hippocastanoideae</taxon>
        <taxon>Acereae</taxon>
        <taxon>Dipteronia</taxon>
    </lineage>
</organism>
<dbReference type="PANTHER" id="PTHR46890:SF48">
    <property type="entry name" value="RNA-DIRECTED DNA POLYMERASE"/>
    <property type="match status" value="1"/>
</dbReference>
<accession>A0AAE0AJR8</accession>
<comment type="caution">
    <text evidence="1">The sequence shown here is derived from an EMBL/GenBank/DDBJ whole genome shotgun (WGS) entry which is preliminary data.</text>
</comment>
<sequence length="200" mass="22833">MEARLEAIEVKAKVNMWTSILREDKMKVLADRSSWNFVDEIYIEGVLCVGPSQVMVGIFGYFKEHFTNTCVDRPRIEGIEFVQISTKSKSSLEENFNIKEMKEALDGCDGNKAPGPDGFNMNFIKKRWKDIEGDFMSFLNDFSMYGSEVSCLNHTFITLIPMVANPSSISDYRPISLVNSLYKVLAKILSNWLRKVMDEA</sequence>
<dbReference type="PANTHER" id="PTHR46890">
    <property type="entry name" value="NON-LTR RETROLELEMENT REVERSE TRANSCRIPTASE-LIKE PROTEIN-RELATED"/>
    <property type="match status" value="1"/>
</dbReference>
<evidence type="ECO:0000313" key="2">
    <source>
        <dbReference type="Proteomes" id="UP001281410"/>
    </source>
</evidence>
<reference evidence="1" key="1">
    <citation type="journal article" date="2023" name="Plant J.">
        <title>Genome sequences and population genomics provide insights into the demographic history, inbreeding, and mutation load of two 'living fossil' tree species of Dipteronia.</title>
        <authorList>
            <person name="Feng Y."/>
            <person name="Comes H.P."/>
            <person name="Chen J."/>
            <person name="Zhu S."/>
            <person name="Lu R."/>
            <person name="Zhang X."/>
            <person name="Li P."/>
            <person name="Qiu J."/>
            <person name="Olsen K.M."/>
            <person name="Qiu Y."/>
        </authorList>
    </citation>
    <scope>NUCLEOTIDE SEQUENCE</scope>
    <source>
        <strain evidence="1">NBL</strain>
    </source>
</reference>
<name>A0AAE0AJR8_9ROSI</name>
<protein>
    <submittedName>
        <fullName evidence="1">Uncharacterized protein</fullName>
    </submittedName>
</protein>
<gene>
    <name evidence="1" type="ORF">Dsin_012895</name>
</gene>
<dbReference type="InterPro" id="IPR052343">
    <property type="entry name" value="Retrotransposon-Effector_Assoc"/>
</dbReference>
<dbReference type="EMBL" id="JANJYJ010000004">
    <property type="protein sequence ID" value="KAK3218925.1"/>
    <property type="molecule type" value="Genomic_DNA"/>
</dbReference>
<evidence type="ECO:0000313" key="1">
    <source>
        <dbReference type="EMBL" id="KAK3218925.1"/>
    </source>
</evidence>
<keyword evidence="2" id="KW-1185">Reference proteome</keyword>
<dbReference type="AlphaFoldDB" id="A0AAE0AJR8"/>
<proteinExistence type="predicted"/>